<evidence type="ECO:0000256" key="1">
    <source>
        <dbReference type="SAM" id="MobiDB-lite"/>
    </source>
</evidence>
<proteinExistence type="predicted"/>
<accession>X6N8M2</accession>
<feature type="compositionally biased region" description="Polar residues" evidence="1">
    <location>
        <begin position="196"/>
        <end position="220"/>
    </location>
</feature>
<feature type="transmembrane region" description="Helical" evidence="2">
    <location>
        <begin position="745"/>
        <end position="770"/>
    </location>
</feature>
<comment type="caution">
    <text evidence="3">The sequence shown here is derived from an EMBL/GenBank/DDBJ whole genome shotgun (WGS) entry which is preliminary data.</text>
</comment>
<name>X6N8M2_RETFI</name>
<sequence length="779" mass="90415">MRSNGGDTASILDEERQYKHQMILLQTGMISQMMHVMKSPHNILLIPLGVKICKKIKRQSKDNNNDDDAVIVDGEERVIDDNMSDLSDIELEIDTSLFKLIRIYQVLNRYSVFEAMIQLLMHDDDSITIDVAHSVIPVPPIASGGVLYHHLDVVKEYLLMIDNLVDTNRYSKAVHAHVHHQHPKQNQGGGFYSPDTPFSNTYTTPSTLGNTPNNEQNTSGNANANTNANANANANRKDKHIDGNLYERYQQQMQQENEQPILDSAFMYKIQINNKSYALEYASKHGSFLFWLLRSLTHLLKYVSSNKIAPNDASWVRNARKEKMMEMLMRAVVVMWRLSVYHKPASHLVEKDGVTTIIDASRYIHYSTAYDKRVLLIGYYLKIICNMLGADKRTWRDLTNTDGYHVLKSVINSLSLSGKEAHTMQSDWIQFEQAIVDKCLPLAIEYMSELNTAVSQELWFLTSGTFMRQHTMSAPLSVRARMKVQDQDANNSTGRQSKDKKNRKQHMVHNVNIRIELQAHPKRIGGVTDDALGEKERRREEEEERLIAKHLKKQSMTEKPTSNAPSPRRQQGKNTPQSTDDKIESQNGNHTKGTHNHNNRWRIWVIIESQSGEVYEHFPMDWVENILPGNKHILLSNCDKSTCFMIVYLYVFQSIKLKRKHVCLECLNEKDCHLWTHALHQLLKVHCWNYTFQGGKKGKNKEYQKQRGGFERKKNPKSHIFVFGLYTVLLVFYFFFFFCKYFFDFYYLLVFMFIVFCFFLAFAYLLFIFFPCSSFFSIL</sequence>
<dbReference type="EMBL" id="ASPP01010582">
    <property type="protein sequence ID" value="ETO22640.1"/>
    <property type="molecule type" value="Genomic_DNA"/>
</dbReference>
<protein>
    <recommendedName>
        <fullName evidence="5">PH domain-containing protein</fullName>
    </recommendedName>
</protein>
<feature type="compositionally biased region" description="Low complexity" evidence="1">
    <location>
        <begin position="221"/>
        <end position="234"/>
    </location>
</feature>
<feature type="region of interest" description="Disordered" evidence="1">
    <location>
        <begin position="176"/>
        <end position="236"/>
    </location>
</feature>
<keyword evidence="2" id="KW-1133">Transmembrane helix</keyword>
<dbReference type="Proteomes" id="UP000023152">
    <property type="component" value="Unassembled WGS sequence"/>
</dbReference>
<evidence type="ECO:0000313" key="4">
    <source>
        <dbReference type="Proteomes" id="UP000023152"/>
    </source>
</evidence>
<dbReference type="AlphaFoldDB" id="X6N8M2"/>
<evidence type="ECO:0008006" key="5">
    <source>
        <dbReference type="Google" id="ProtNLM"/>
    </source>
</evidence>
<evidence type="ECO:0000313" key="3">
    <source>
        <dbReference type="EMBL" id="ETO22640.1"/>
    </source>
</evidence>
<feature type="transmembrane region" description="Helical" evidence="2">
    <location>
        <begin position="720"/>
        <end position="738"/>
    </location>
</feature>
<feature type="compositionally biased region" description="Basic residues" evidence="1">
    <location>
        <begin position="498"/>
        <end position="507"/>
    </location>
</feature>
<feature type="compositionally biased region" description="Polar residues" evidence="1">
    <location>
        <begin position="557"/>
        <end position="578"/>
    </location>
</feature>
<keyword evidence="2" id="KW-0812">Transmembrane</keyword>
<organism evidence="3 4">
    <name type="scientific">Reticulomyxa filosa</name>
    <dbReference type="NCBI Taxonomy" id="46433"/>
    <lineage>
        <taxon>Eukaryota</taxon>
        <taxon>Sar</taxon>
        <taxon>Rhizaria</taxon>
        <taxon>Retaria</taxon>
        <taxon>Foraminifera</taxon>
        <taxon>Monothalamids</taxon>
        <taxon>Reticulomyxidae</taxon>
        <taxon>Reticulomyxa</taxon>
    </lineage>
</organism>
<keyword evidence="4" id="KW-1185">Reference proteome</keyword>
<reference evidence="3 4" key="1">
    <citation type="journal article" date="2013" name="Curr. Biol.">
        <title>The Genome of the Foraminiferan Reticulomyxa filosa.</title>
        <authorList>
            <person name="Glockner G."/>
            <person name="Hulsmann N."/>
            <person name="Schleicher M."/>
            <person name="Noegel A.A."/>
            <person name="Eichinger L."/>
            <person name="Gallinger C."/>
            <person name="Pawlowski J."/>
            <person name="Sierra R."/>
            <person name="Euteneuer U."/>
            <person name="Pillet L."/>
            <person name="Moustafa A."/>
            <person name="Platzer M."/>
            <person name="Groth M."/>
            <person name="Szafranski K."/>
            <person name="Schliwa M."/>
        </authorList>
    </citation>
    <scope>NUCLEOTIDE SEQUENCE [LARGE SCALE GENOMIC DNA]</scope>
</reference>
<keyword evidence="2" id="KW-0472">Membrane</keyword>
<gene>
    <name evidence="3" type="ORF">RFI_14552</name>
</gene>
<feature type="region of interest" description="Disordered" evidence="1">
    <location>
        <begin position="481"/>
        <end position="595"/>
    </location>
</feature>
<evidence type="ECO:0000256" key="2">
    <source>
        <dbReference type="SAM" id="Phobius"/>
    </source>
</evidence>